<dbReference type="Proteomes" id="UP000828236">
    <property type="component" value="Unassembled WGS sequence"/>
</dbReference>
<dbReference type="Pfam" id="PF07679">
    <property type="entry name" value="I-set"/>
    <property type="match status" value="1"/>
</dbReference>
<dbReference type="InterPro" id="IPR003599">
    <property type="entry name" value="Ig_sub"/>
</dbReference>
<feature type="compositionally biased region" description="Low complexity" evidence="3">
    <location>
        <begin position="250"/>
        <end position="272"/>
    </location>
</feature>
<dbReference type="GO" id="GO:0048812">
    <property type="term" value="P:neuron projection morphogenesis"/>
    <property type="evidence" value="ECO:0007669"/>
    <property type="project" value="UniProtKB-ARBA"/>
</dbReference>
<dbReference type="InterPro" id="IPR013783">
    <property type="entry name" value="Ig-like_fold"/>
</dbReference>
<protein>
    <submittedName>
        <fullName evidence="6">Immunoglobulin domain containing protein 7</fullName>
    </submittedName>
</protein>
<feature type="region of interest" description="Disordered" evidence="3">
    <location>
        <begin position="322"/>
        <end position="356"/>
    </location>
</feature>
<dbReference type="EMBL" id="SDOV01000005">
    <property type="protein sequence ID" value="KAH7640501.1"/>
    <property type="molecule type" value="Genomic_DNA"/>
</dbReference>
<feature type="compositionally biased region" description="Low complexity" evidence="3">
    <location>
        <begin position="322"/>
        <end position="346"/>
    </location>
</feature>
<reference evidence="6" key="1">
    <citation type="submission" date="2020-06" db="EMBL/GenBank/DDBJ databases">
        <authorList>
            <person name="Ji K."/>
            <person name="Li J."/>
        </authorList>
    </citation>
    <scope>NUCLEOTIDE SEQUENCE</scope>
    <source>
        <strain evidence="6">JKM2019</strain>
        <tissue evidence="6">Whole body</tissue>
    </source>
</reference>
<dbReference type="SMART" id="SM00060">
    <property type="entry name" value="FN3"/>
    <property type="match status" value="1"/>
</dbReference>
<evidence type="ECO:0000313" key="6">
    <source>
        <dbReference type="EMBL" id="KAH7640501.1"/>
    </source>
</evidence>
<dbReference type="FunFam" id="2.60.40.10:FF:000333">
    <property type="entry name" value="Down syndrome cell adhesion molecule"/>
    <property type="match status" value="1"/>
</dbReference>
<evidence type="ECO:0000259" key="4">
    <source>
        <dbReference type="PROSITE" id="PS50835"/>
    </source>
</evidence>
<feature type="domain" description="Ig-like" evidence="4">
    <location>
        <begin position="1100"/>
        <end position="1196"/>
    </location>
</feature>
<evidence type="ECO:0000256" key="1">
    <source>
        <dbReference type="ARBA" id="ARBA00022737"/>
    </source>
</evidence>
<reference evidence="6" key="2">
    <citation type="journal article" date="2021" name="World Allergy Organ. J.">
        <title>Chromosome-level assembly of Dermatophagoides farinae genome and transcriptome reveals two novel allergens Der f 37 and Der f 39.</title>
        <authorList>
            <person name="Chen J."/>
            <person name="Cai Z."/>
            <person name="Fan D."/>
            <person name="Hu J."/>
            <person name="Hou Y."/>
            <person name="He Y."/>
            <person name="Zhang Z."/>
            <person name="Zhao Z."/>
            <person name="Gao P."/>
            <person name="Hu W."/>
            <person name="Sun J."/>
            <person name="Li J."/>
            <person name="Ji K."/>
        </authorList>
    </citation>
    <scope>NUCLEOTIDE SEQUENCE</scope>
    <source>
        <strain evidence="6">JKM2019</strain>
    </source>
</reference>
<organism evidence="6">
    <name type="scientific">Dermatophagoides farinae</name>
    <name type="common">American house dust mite</name>
    <dbReference type="NCBI Taxonomy" id="6954"/>
    <lineage>
        <taxon>Eukaryota</taxon>
        <taxon>Metazoa</taxon>
        <taxon>Ecdysozoa</taxon>
        <taxon>Arthropoda</taxon>
        <taxon>Chelicerata</taxon>
        <taxon>Arachnida</taxon>
        <taxon>Acari</taxon>
        <taxon>Acariformes</taxon>
        <taxon>Sarcoptiformes</taxon>
        <taxon>Astigmata</taxon>
        <taxon>Psoroptidia</taxon>
        <taxon>Analgoidea</taxon>
        <taxon>Pyroglyphidae</taxon>
        <taxon>Dermatophagoidinae</taxon>
        <taxon>Dermatophagoides</taxon>
    </lineage>
</organism>
<evidence type="ECO:0000259" key="5">
    <source>
        <dbReference type="PROSITE" id="PS50853"/>
    </source>
</evidence>
<feature type="domain" description="Ig-like" evidence="4">
    <location>
        <begin position="860"/>
        <end position="1005"/>
    </location>
</feature>
<feature type="compositionally biased region" description="Low complexity" evidence="3">
    <location>
        <begin position="410"/>
        <end position="425"/>
    </location>
</feature>
<dbReference type="CDD" id="cd00063">
    <property type="entry name" value="FN3"/>
    <property type="match status" value="1"/>
</dbReference>
<dbReference type="Gene3D" id="2.60.40.10">
    <property type="entry name" value="Immunoglobulins"/>
    <property type="match status" value="9"/>
</dbReference>
<keyword evidence="2" id="KW-0393">Immunoglobulin domain</keyword>
<dbReference type="SMART" id="SM00408">
    <property type="entry name" value="IGc2"/>
    <property type="match status" value="7"/>
</dbReference>
<dbReference type="SUPFAM" id="SSF49265">
    <property type="entry name" value="Fibronectin type III"/>
    <property type="match status" value="1"/>
</dbReference>
<accession>A0A9D4NY19</accession>
<feature type="domain" description="Ig-like" evidence="4">
    <location>
        <begin position="1366"/>
        <end position="1484"/>
    </location>
</feature>
<feature type="region of interest" description="Disordered" evidence="3">
    <location>
        <begin position="44"/>
        <end position="63"/>
    </location>
</feature>
<dbReference type="Pfam" id="PF13927">
    <property type="entry name" value="Ig_3"/>
    <property type="match status" value="1"/>
</dbReference>
<dbReference type="PROSITE" id="PS50835">
    <property type="entry name" value="IG_LIKE"/>
    <property type="match status" value="6"/>
</dbReference>
<feature type="domain" description="Ig-like" evidence="4">
    <location>
        <begin position="506"/>
        <end position="644"/>
    </location>
</feature>
<feature type="domain" description="Ig-like" evidence="4">
    <location>
        <begin position="1216"/>
        <end position="1337"/>
    </location>
</feature>
<feature type="region of interest" description="Disordered" evidence="3">
    <location>
        <begin position="250"/>
        <end position="273"/>
    </location>
</feature>
<dbReference type="InterPro" id="IPR003961">
    <property type="entry name" value="FN3_dom"/>
</dbReference>
<dbReference type="InterPro" id="IPR036116">
    <property type="entry name" value="FN3_sf"/>
</dbReference>
<comment type="caution">
    <text evidence="6">The sequence shown here is derived from an EMBL/GenBank/DDBJ whole genome shotgun (WGS) entry which is preliminary data.</text>
</comment>
<dbReference type="InterPro" id="IPR013098">
    <property type="entry name" value="Ig_I-set"/>
</dbReference>
<dbReference type="SMART" id="SM00409">
    <property type="entry name" value="IG"/>
    <property type="match status" value="8"/>
</dbReference>
<feature type="domain" description="Fibronectin type-III" evidence="5">
    <location>
        <begin position="1502"/>
        <end position="1595"/>
    </location>
</feature>
<feature type="domain" description="Ig-like" evidence="4">
    <location>
        <begin position="1009"/>
        <end position="1093"/>
    </location>
</feature>
<gene>
    <name evidence="6" type="ORF">HUG17_7968</name>
</gene>
<feature type="region of interest" description="Disordered" evidence="3">
    <location>
        <begin position="700"/>
        <end position="725"/>
    </location>
</feature>
<proteinExistence type="predicted"/>
<dbReference type="InterPro" id="IPR007110">
    <property type="entry name" value="Ig-like_dom"/>
</dbReference>
<name>A0A9D4NY19_DERFA</name>
<dbReference type="SUPFAM" id="SSF48726">
    <property type="entry name" value="Immunoglobulin"/>
    <property type="match status" value="7"/>
</dbReference>
<keyword evidence="1" id="KW-0677">Repeat</keyword>
<dbReference type="CDD" id="cd00096">
    <property type="entry name" value="Ig"/>
    <property type="match status" value="1"/>
</dbReference>
<dbReference type="Pfam" id="PF00041">
    <property type="entry name" value="fn3"/>
    <property type="match status" value="1"/>
</dbReference>
<dbReference type="InterPro" id="IPR036179">
    <property type="entry name" value="Ig-like_dom_sf"/>
</dbReference>
<dbReference type="InterPro" id="IPR003598">
    <property type="entry name" value="Ig_sub2"/>
</dbReference>
<evidence type="ECO:0000256" key="3">
    <source>
        <dbReference type="SAM" id="MobiDB-lite"/>
    </source>
</evidence>
<dbReference type="PROSITE" id="PS50853">
    <property type="entry name" value="FN3"/>
    <property type="match status" value="1"/>
</dbReference>
<evidence type="ECO:0000256" key="2">
    <source>
        <dbReference type="ARBA" id="ARBA00023319"/>
    </source>
</evidence>
<feature type="region of interest" description="Disordered" evidence="3">
    <location>
        <begin position="410"/>
        <end position="432"/>
    </location>
</feature>
<dbReference type="PANTHER" id="PTHR10075">
    <property type="entry name" value="BASIGIN RELATED"/>
    <property type="match status" value="1"/>
</dbReference>
<sequence>MNGSRSNPITSTIKWPISMDNGGVFKQQLLLPLEHENILQRNNESSEMVANSSSSSSSSSGGEHLRRVIRSYVETLHHHHHYYELHSSSTSSINSISSSSLSSISSNGPSSSSSSSATLLSTNIWPNIAYIPYFIQEPYGFVKYSNQYGHQLPCQIGFRKVLLDTSSSSSSSFTASHLRSKDGHFFDNNNNNNNNEYDIENLISKIYWEVRDERSLNDEQYVPALDVTGIREHRSDGSLAFMPFGYEQSSSSSSSSSIDSKSSSTSNNNNNNQINMNTAYTSIANELHNSLYRCVVEFNGGLGRIISRSIHVTVVFEKNFASSSSSSSSSSPSSIASSTTTTTTTTNIQPPSIRAYDTTVTDGNDAIIKCTSTSDLYQVVAWITDDDDIILPFDYQYQLQQQDMITTTMGNYGSNTGQQQQQQQQQHHHHHNGNGYSYYTNFYIPADTRYYVLPSGELLIAAIRTNDLRRQFRCRMAHRLTGERYDSSNWARIKLRDQSSHISYRPRYNLDASLRRTLTIDDDNDYPDGDDNRHQNHYLSHKPIDIYCSFDAQPPPNITWYFLSYFDPKHYRRQPGGVDDFIAHHLKPLQSSSSSSQSTSWSTHYTITARHIRINQPTIRDVGTYVCVANNSHFQVRHETDLLSKRLLHLNMTIMNHKTHRTGSGPYLPGDILTLSCNLTHLLTMFDLLSLLPPLMNEPNDDDDNDLDHNHIDDDFISPSSSSSTNLDPELVKYRRIKLLNQVLQSRFMITYYWYHNQVPISSTIDHNNNNNVFNNDNNKYVRTNAERFFSTSKSSNNPQQQQQQQHYEIFGHQRNVLRIYDLEYSDAGIYQCFVRINGGPDFEQWLQSSTLITMYQSSPKLIQTFNEQILMNQQELSLKCMATGIPAPTIIWQRNQINLTDMDANLINLQYTGSSSSSSSTNNQQHLYRYKTSTFQLKPTNFFTSQPSSSSSSSSSTIIKSEQQLLFQTVSYFNISTLRPQDVGQFRCLAINRAGSIGHQARIGIIGPPYVHPIADQTAVVGQQLSIQCAYSGYPIEEIYFVKSKRRLPFDERHLITQIGHLTITQIDKSDDGDYSCIVIGENGQRAQQTFHINTVMPPVLSPFIFSDALEEGTRATAVCSVISGDPPITLQWLKNGQPLLGQLTRSADPHIQVLNIKEFISSLIITNITRRHQGVYTCLATTPNTSSNRTAIMRVKAPPKWLIKPANKVAITQPTINPLIPMDNSMMMMMMTNHPNSMVRFDCLASGNPTPVIRWKFLRMKRLILNNMDVRNNNNGESSSSQIESVPILSSPQIHVLENGSLLIRSIDKTKFEGIYLCEVSNGVGKPLEARATLTIYQTPQIQVKVIPHGNDGVGGNNGAHKLPSTVQDHDQVIQLAIRHHSQVSLSCTGTGAVPIFIGWYKNGQEINVYDTSSITSTSSFRIFESSGTGTILAGKNHGKSSSSSSSSMDMGKQFGERTTNLLFKHVGRSDTAQYVCLTRNSFGITHRIVMLHVLESPDAPESLKAIEVGSRTVTLTWSIGYTGNLPLLSQNIEYKKEADKTWHNALMIKSNTNTVTIHGLQPLTPYEFRVSFVNELGTSEHSRSITLTTQMEAPTVMPDNVRAVPLSTHAILILK</sequence>
<dbReference type="PANTHER" id="PTHR10075:SF100">
    <property type="entry name" value="FASCICLIN-2"/>
    <property type="match status" value="1"/>
</dbReference>